<name>A0A3P8H0W7_9TREM</name>
<reference evidence="1 2" key="1">
    <citation type="submission" date="2018-11" db="EMBL/GenBank/DDBJ databases">
        <authorList>
            <consortium name="Pathogen Informatics"/>
        </authorList>
    </citation>
    <scope>NUCLEOTIDE SEQUENCE [LARGE SCALE GENOMIC DNA]</scope>
    <source>
        <strain evidence="1 2">Egypt</strain>
    </source>
</reference>
<proteinExistence type="predicted"/>
<dbReference type="AlphaFoldDB" id="A0A3P8H0W7"/>
<dbReference type="OrthoDB" id="6221393at2759"/>
<organism evidence="1 2">
    <name type="scientific">Echinostoma caproni</name>
    <dbReference type="NCBI Taxonomy" id="27848"/>
    <lineage>
        <taxon>Eukaryota</taxon>
        <taxon>Metazoa</taxon>
        <taxon>Spiralia</taxon>
        <taxon>Lophotrochozoa</taxon>
        <taxon>Platyhelminthes</taxon>
        <taxon>Trematoda</taxon>
        <taxon>Digenea</taxon>
        <taxon>Plagiorchiida</taxon>
        <taxon>Echinostomata</taxon>
        <taxon>Echinostomatoidea</taxon>
        <taxon>Echinostomatidae</taxon>
        <taxon>Echinostoma</taxon>
    </lineage>
</organism>
<keyword evidence="2" id="KW-1185">Reference proteome</keyword>
<accession>A0A3P8H0W7</accession>
<evidence type="ECO:0000313" key="1">
    <source>
        <dbReference type="EMBL" id="VDP95117.1"/>
    </source>
</evidence>
<protein>
    <submittedName>
        <fullName evidence="1">Uncharacterized protein</fullName>
    </submittedName>
</protein>
<dbReference type="EMBL" id="UZAN01071733">
    <property type="protein sequence ID" value="VDP95117.1"/>
    <property type="molecule type" value="Genomic_DNA"/>
</dbReference>
<gene>
    <name evidence="1" type="ORF">ECPE_LOCUS17805</name>
</gene>
<dbReference type="Proteomes" id="UP000272942">
    <property type="component" value="Unassembled WGS sequence"/>
</dbReference>
<sequence>MRRVGLPTLGSVLVCNLDSLIATGNVRCAFPPRPWRTFQPLSEHEAREAVQQAVRMQNRVSAVSMESAAENPEAKFSMSALDNLKTGAMSTTNDEV</sequence>
<evidence type="ECO:0000313" key="2">
    <source>
        <dbReference type="Proteomes" id="UP000272942"/>
    </source>
</evidence>